<keyword evidence="2" id="KW-1185">Reference proteome</keyword>
<proteinExistence type="predicted"/>
<comment type="caution">
    <text evidence="1">The sequence shown here is derived from an EMBL/GenBank/DDBJ whole genome shotgun (WGS) entry which is preliminary data.</text>
</comment>
<name>A0ACC2N4V0_9HYME</name>
<accession>A0ACC2N4V0</accession>
<evidence type="ECO:0000313" key="2">
    <source>
        <dbReference type="Proteomes" id="UP001239111"/>
    </source>
</evidence>
<protein>
    <submittedName>
        <fullName evidence="1">Uncharacterized protein</fullName>
    </submittedName>
</protein>
<evidence type="ECO:0000313" key="1">
    <source>
        <dbReference type="EMBL" id="KAJ8666197.1"/>
    </source>
</evidence>
<gene>
    <name evidence="1" type="ORF">QAD02_007859</name>
</gene>
<dbReference type="Proteomes" id="UP001239111">
    <property type="component" value="Chromosome 4"/>
</dbReference>
<dbReference type="EMBL" id="CM056744">
    <property type="protein sequence ID" value="KAJ8666197.1"/>
    <property type="molecule type" value="Genomic_DNA"/>
</dbReference>
<organism evidence="1 2">
    <name type="scientific">Eretmocerus hayati</name>
    <dbReference type="NCBI Taxonomy" id="131215"/>
    <lineage>
        <taxon>Eukaryota</taxon>
        <taxon>Metazoa</taxon>
        <taxon>Ecdysozoa</taxon>
        <taxon>Arthropoda</taxon>
        <taxon>Hexapoda</taxon>
        <taxon>Insecta</taxon>
        <taxon>Pterygota</taxon>
        <taxon>Neoptera</taxon>
        <taxon>Endopterygota</taxon>
        <taxon>Hymenoptera</taxon>
        <taxon>Apocrita</taxon>
        <taxon>Proctotrupomorpha</taxon>
        <taxon>Chalcidoidea</taxon>
        <taxon>Aphelinidae</taxon>
        <taxon>Aphelininae</taxon>
        <taxon>Eretmocerus</taxon>
    </lineage>
</organism>
<sequence length="315" mass="35575">MTTAVECWQWIMTARPELKLNFLQEMLAAWSVTVEKRMGLFAGVLQGIDPLAAHEGCELSPSPPSVDEHEIWVSFIVELIETGKYCCQETIEMITSLLHRSLPMNVGGILRETHLNQDVAAVGVRFKLLACGLLLLQGDILTKSLHKNILRERIYCNCLDYFCCGRLCPTQDQDRLKEDLETLIRFWQIMHSEKKYLMFTTGDVDHEHPKILQTPHLTVGLSPLESISSSTGNEIPKSSTWMYTTPNSASSYTLSKRSNRVKKASAGSTYIKDYIRKRNLILELLAVEIEFLLVRMSSISGLIYDVKSSSEDTGP</sequence>
<reference evidence="1" key="1">
    <citation type="submission" date="2023-04" db="EMBL/GenBank/DDBJ databases">
        <title>A chromosome-level genome assembly of the parasitoid wasp Eretmocerus hayati.</title>
        <authorList>
            <person name="Zhong Y."/>
            <person name="Liu S."/>
            <person name="Liu Y."/>
        </authorList>
    </citation>
    <scope>NUCLEOTIDE SEQUENCE</scope>
    <source>
        <strain evidence="1">ZJU_SS_LIU_2023</strain>
    </source>
</reference>